<proteinExistence type="predicted"/>
<evidence type="ECO:0000259" key="1">
    <source>
        <dbReference type="PROSITE" id="PS51471"/>
    </source>
</evidence>
<dbReference type="InterPro" id="IPR037151">
    <property type="entry name" value="AlkB-like_sf"/>
</dbReference>
<dbReference type="PANTHER" id="PTHR31212:SF4">
    <property type="entry name" value="ALPHA-KETOGLUTARATE-DEPENDENT DIOXYGENASE ALKB HOMOLOG 3"/>
    <property type="match status" value="1"/>
</dbReference>
<dbReference type="Gene3D" id="2.60.120.590">
    <property type="entry name" value="Alpha-ketoglutarate-dependent dioxygenase AlkB-like"/>
    <property type="match status" value="1"/>
</dbReference>
<dbReference type="GO" id="GO:0051213">
    <property type="term" value="F:dioxygenase activity"/>
    <property type="evidence" value="ECO:0007669"/>
    <property type="project" value="UniProtKB-KW"/>
</dbReference>
<dbReference type="PANTHER" id="PTHR31212">
    <property type="entry name" value="ALPHA-KETOGLUTARATE-DEPENDENT DIOXYGENASE ALKB HOMOLOG 3"/>
    <property type="match status" value="1"/>
</dbReference>
<dbReference type="InterPro" id="IPR005123">
    <property type="entry name" value="Oxoglu/Fe-dep_dioxygenase_dom"/>
</dbReference>
<dbReference type="SUPFAM" id="SSF51197">
    <property type="entry name" value="Clavaminate synthase-like"/>
    <property type="match status" value="1"/>
</dbReference>
<organism evidence="2 3">
    <name type="scientific">Sinobacterium caligoides</name>
    <dbReference type="NCBI Taxonomy" id="933926"/>
    <lineage>
        <taxon>Bacteria</taxon>
        <taxon>Pseudomonadati</taxon>
        <taxon>Pseudomonadota</taxon>
        <taxon>Gammaproteobacteria</taxon>
        <taxon>Cellvibrionales</taxon>
        <taxon>Spongiibacteraceae</taxon>
        <taxon>Sinobacterium</taxon>
    </lineage>
</organism>
<dbReference type="InterPro" id="IPR027450">
    <property type="entry name" value="AlkB-like"/>
</dbReference>
<dbReference type="RefSeq" id="WP_123712587.1">
    <property type="nucleotide sequence ID" value="NZ_RKHR01000004.1"/>
</dbReference>
<feature type="domain" description="Fe2OG dioxygenase" evidence="1">
    <location>
        <begin position="105"/>
        <end position="204"/>
    </location>
</feature>
<gene>
    <name evidence="2" type="ORF">EDC56_2278</name>
</gene>
<evidence type="ECO:0000313" key="2">
    <source>
        <dbReference type="EMBL" id="ROS01830.1"/>
    </source>
</evidence>
<keyword evidence="3" id="KW-1185">Reference proteome</keyword>
<comment type="caution">
    <text evidence="2">The sequence shown here is derived from an EMBL/GenBank/DDBJ whole genome shotgun (WGS) entry which is preliminary data.</text>
</comment>
<evidence type="ECO:0000313" key="3">
    <source>
        <dbReference type="Proteomes" id="UP000275394"/>
    </source>
</evidence>
<dbReference type="AlphaFoldDB" id="A0A3N2DPX3"/>
<dbReference type="Pfam" id="PF13532">
    <property type="entry name" value="2OG-FeII_Oxy_2"/>
    <property type="match status" value="1"/>
</dbReference>
<sequence>MNNDLFASDEGIALLDNNGAVTYWPNLLPSEQADALLKELLQNSYWQQEQIQMYGQQHQQPRLTCWYGSYGVSAASGYRQLTQPQPFSPGLLALKECIETRTGYRYNSVLANLYRDGRDSVGYHADDEAILGDRPTIASYSLGATRRFLLKHRRGEANNLGIDLPHNSLLLMTAPLQQHWQHAIGKTRRPVGERINLTFRWLQPGYNR</sequence>
<keyword evidence="2" id="KW-0223">Dioxygenase</keyword>
<keyword evidence="2" id="KW-0560">Oxidoreductase</keyword>
<accession>A0A3N2DPX3</accession>
<dbReference type="OrthoDB" id="190276at2"/>
<dbReference type="GO" id="GO:0006307">
    <property type="term" value="P:DNA alkylation repair"/>
    <property type="evidence" value="ECO:0007669"/>
    <property type="project" value="InterPro"/>
</dbReference>
<protein>
    <submittedName>
        <fullName evidence="2">Alkylated DNA repair dioxygenase AlkB</fullName>
    </submittedName>
</protein>
<dbReference type="Proteomes" id="UP000275394">
    <property type="component" value="Unassembled WGS sequence"/>
</dbReference>
<dbReference type="InterPro" id="IPR032854">
    <property type="entry name" value="ALKBH3"/>
</dbReference>
<dbReference type="PROSITE" id="PS51471">
    <property type="entry name" value="FE2OG_OXY"/>
    <property type="match status" value="1"/>
</dbReference>
<name>A0A3N2DPX3_9GAMM</name>
<dbReference type="EMBL" id="RKHR01000004">
    <property type="protein sequence ID" value="ROS01830.1"/>
    <property type="molecule type" value="Genomic_DNA"/>
</dbReference>
<reference evidence="2 3" key="1">
    <citation type="submission" date="2018-11" db="EMBL/GenBank/DDBJ databases">
        <title>Genomic Encyclopedia of Type Strains, Phase IV (KMG-IV): sequencing the most valuable type-strain genomes for metagenomic binning, comparative biology and taxonomic classification.</title>
        <authorList>
            <person name="Goeker M."/>
        </authorList>
    </citation>
    <scope>NUCLEOTIDE SEQUENCE [LARGE SCALE GENOMIC DNA]</scope>
    <source>
        <strain evidence="2 3">DSM 100316</strain>
    </source>
</reference>